<dbReference type="PATRIC" id="fig|1310697.3.peg.872"/>
<dbReference type="Proteomes" id="UP000027327">
    <property type="component" value="Unassembled WGS sequence"/>
</dbReference>
<comment type="caution">
    <text evidence="2">The sequence shown here is derived from an EMBL/GenBank/DDBJ whole genome shotgun (WGS) entry which is preliminary data.</text>
</comment>
<name>A0A062IQR4_ACIBA</name>
<sequence length="230" mass="25613">MKLYQATLFSLVLFTSFAQADVENSQWITTWSASPQKVWNKDFVFPTLIPEQVSNQTIRQMSKISLGGEAVRLVFTNQYGEQPLYIDQTTIGLANTATLKSKSTYPVYFSGQLKARILPGKQLISDPIQLPVPDHTQLVVNSFIQKPTTFKTFHWDAKQTSWLISGNQTTNLTTPTDAKTTTARLLLSAIEVKPKQKAHVVAVVGDSITDGATATLDANTRWTEPVNYFV</sequence>
<gene>
    <name evidence="2" type="ORF">J596_0913</name>
</gene>
<organism evidence="2 3">
    <name type="scientific">Acinetobacter baumannii 21072</name>
    <dbReference type="NCBI Taxonomy" id="1310697"/>
    <lineage>
        <taxon>Bacteria</taxon>
        <taxon>Pseudomonadati</taxon>
        <taxon>Pseudomonadota</taxon>
        <taxon>Gammaproteobacteria</taxon>
        <taxon>Moraxellales</taxon>
        <taxon>Moraxellaceae</taxon>
        <taxon>Acinetobacter</taxon>
        <taxon>Acinetobacter calcoaceticus/baumannii complex</taxon>
    </lineage>
</organism>
<evidence type="ECO:0000313" key="3">
    <source>
        <dbReference type="Proteomes" id="UP000027327"/>
    </source>
</evidence>
<keyword evidence="1" id="KW-0732">Signal</keyword>
<dbReference type="InterPro" id="IPR053140">
    <property type="entry name" value="GDSL_Rv0518-like"/>
</dbReference>
<proteinExistence type="predicted"/>
<evidence type="ECO:0000256" key="1">
    <source>
        <dbReference type="SAM" id="SignalP"/>
    </source>
</evidence>
<feature type="signal peptide" evidence="1">
    <location>
        <begin position="1"/>
        <end position="20"/>
    </location>
</feature>
<dbReference type="PANTHER" id="PTHR43784:SF2">
    <property type="entry name" value="GDSL-LIKE LIPASE_ACYLHYDROLASE, PUTATIVE (AFU_ORTHOLOGUE AFUA_2G00820)-RELATED"/>
    <property type="match status" value="1"/>
</dbReference>
<protein>
    <submittedName>
        <fullName evidence="2">Lipolytic enzyme domain protein</fullName>
    </submittedName>
</protein>
<dbReference type="AlphaFoldDB" id="A0A062IQR4"/>
<dbReference type="EMBL" id="JMOD01000011">
    <property type="protein sequence ID" value="KCY20812.1"/>
    <property type="molecule type" value="Genomic_DNA"/>
</dbReference>
<dbReference type="PANTHER" id="PTHR43784">
    <property type="entry name" value="GDSL-LIKE LIPASE/ACYLHYDROLASE, PUTATIVE (AFU_ORTHOLOGUE AFUA_2G00820)-RELATED"/>
    <property type="match status" value="1"/>
</dbReference>
<evidence type="ECO:0000313" key="2">
    <source>
        <dbReference type="EMBL" id="KCY20812.1"/>
    </source>
</evidence>
<accession>A0A062IQR4</accession>
<feature type="chain" id="PRO_5001615939" evidence="1">
    <location>
        <begin position="21"/>
        <end position="230"/>
    </location>
</feature>
<reference evidence="2 3" key="1">
    <citation type="submission" date="2014-04" db="EMBL/GenBank/DDBJ databases">
        <title>Comparative genomics and transcriptomics to identify genetic mechanisms underlying the emergence of carbapenem resistant Acinetobacter baumannii (CRAb).</title>
        <authorList>
            <person name="Harris A.D."/>
            <person name="Johnson K.J."/>
            <person name="George J."/>
            <person name="Nadendla S."/>
            <person name="Daugherty S.C."/>
            <person name="Parankush S."/>
            <person name="Sadzewicz L."/>
            <person name="Tallon L."/>
            <person name="Sengamalay N."/>
            <person name="Hazen T.H."/>
            <person name="Rasko D.A."/>
        </authorList>
    </citation>
    <scope>NUCLEOTIDE SEQUENCE [LARGE SCALE GENOMIC DNA]</scope>
    <source>
        <strain evidence="2 3">21072</strain>
    </source>
</reference>